<evidence type="ECO:0000256" key="6">
    <source>
        <dbReference type="ARBA" id="ARBA00023180"/>
    </source>
</evidence>
<dbReference type="CDD" id="cd00010">
    <property type="entry name" value="AAI_LTSS"/>
    <property type="match status" value="1"/>
</dbReference>
<keyword evidence="3" id="KW-0472">Membrane</keyword>
<dbReference type="PRINTS" id="PR00382">
    <property type="entry name" value="LIPIDTRNSFER"/>
</dbReference>
<dbReference type="InterPro" id="IPR043325">
    <property type="entry name" value="LTSS"/>
</dbReference>
<keyword evidence="5" id="KW-1015">Disulfide bond</keyword>
<dbReference type="Gene3D" id="1.10.110.10">
    <property type="entry name" value="Plant lipid-transfer and hydrophobic proteins"/>
    <property type="match status" value="1"/>
</dbReference>
<reference evidence="10" key="1">
    <citation type="journal article" date="2023" name="Nat. Commun.">
        <title>Diploid and tetraploid genomes of Acorus and the evolution of monocots.</title>
        <authorList>
            <person name="Ma L."/>
            <person name="Liu K.W."/>
            <person name="Li Z."/>
            <person name="Hsiao Y.Y."/>
            <person name="Qi Y."/>
            <person name="Fu T."/>
            <person name="Tang G.D."/>
            <person name="Zhang D."/>
            <person name="Sun W.H."/>
            <person name="Liu D.K."/>
            <person name="Li Y."/>
            <person name="Chen G.Z."/>
            <person name="Liu X.D."/>
            <person name="Liao X.Y."/>
            <person name="Jiang Y.T."/>
            <person name="Yu X."/>
            <person name="Hao Y."/>
            <person name="Huang J."/>
            <person name="Zhao X.W."/>
            <person name="Ke S."/>
            <person name="Chen Y.Y."/>
            <person name="Wu W.L."/>
            <person name="Hsu J.L."/>
            <person name="Lin Y.F."/>
            <person name="Huang M.D."/>
            <person name="Li C.Y."/>
            <person name="Huang L."/>
            <person name="Wang Z.W."/>
            <person name="Zhao X."/>
            <person name="Zhong W.Y."/>
            <person name="Peng D.H."/>
            <person name="Ahmad S."/>
            <person name="Lan S."/>
            <person name="Zhang J.S."/>
            <person name="Tsai W.C."/>
            <person name="Van de Peer Y."/>
            <person name="Liu Z.J."/>
        </authorList>
    </citation>
    <scope>NUCLEOTIDE SEQUENCE</scope>
    <source>
        <strain evidence="10">CP</strain>
    </source>
</reference>
<dbReference type="InterPro" id="IPR000528">
    <property type="entry name" value="Plant_nsLTP"/>
</dbReference>
<dbReference type="GO" id="GO:0005886">
    <property type="term" value="C:plasma membrane"/>
    <property type="evidence" value="ECO:0007669"/>
    <property type="project" value="UniProtKB-SubCell"/>
</dbReference>
<proteinExistence type="inferred from homology"/>
<comment type="caution">
    <text evidence="10">The sequence shown here is derived from an EMBL/GenBank/DDBJ whole genome shotgun (WGS) entry which is preliminary data.</text>
</comment>
<evidence type="ECO:0000256" key="7">
    <source>
        <dbReference type="ARBA" id="ARBA00023288"/>
    </source>
</evidence>
<dbReference type="EMBL" id="JAUJYO010000001">
    <property type="protein sequence ID" value="KAK1325854.1"/>
    <property type="molecule type" value="Genomic_DNA"/>
</dbReference>
<dbReference type="InterPro" id="IPR016140">
    <property type="entry name" value="Bifunc_inhib/LTP/seed_store"/>
</dbReference>
<evidence type="ECO:0000256" key="1">
    <source>
        <dbReference type="ARBA" id="ARBA00004609"/>
    </source>
</evidence>
<dbReference type="Pfam" id="PF14368">
    <property type="entry name" value="LTP_2"/>
    <property type="match status" value="1"/>
</dbReference>
<feature type="signal peptide" evidence="8">
    <location>
        <begin position="1"/>
        <end position="44"/>
    </location>
</feature>
<dbReference type="Proteomes" id="UP001180020">
    <property type="component" value="Unassembled WGS sequence"/>
</dbReference>
<accession>A0AAV9FM46</accession>
<keyword evidence="6" id="KW-0325">Glycoprotein</keyword>
<dbReference type="SMART" id="SM00499">
    <property type="entry name" value="AAI"/>
    <property type="match status" value="1"/>
</dbReference>
<keyword evidence="11" id="KW-1185">Reference proteome</keyword>
<comment type="subcellular location">
    <subcellularLocation>
        <location evidence="1">Cell membrane</location>
        <topology evidence="1">Lipid-anchor</topology>
        <topology evidence="1">GPI-anchor</topology>
    </subcellularLocation>
</comment>
<feature type="chain" id="PRO_5043563984" description="Bifunctional inhibitor/plant lipid transfer protein/seed storage helical domain-containing protein" evidence="8">
    <location>
        <begin position="45"/>
        <end position="126"/>
    </location>
</feature>
<dbReference type="FunFam" id="1.10.110.10:FF:000001">
    <property type="entry name" value="Bifunctional inhibitor/lipid-transfer protein/seed storage 2S albumin superfamily protein"/>
    <property type="match status" value="1"/>
</dbReference>
<evidence type="ECO:0000256" key="2">
    <source>
        <dbReference type="ARBA" id="ARBA00009748"/>
    </source>
</evidence>
<dbReference type="AlphaFoldDB" id="A0AAV9FM46"/>
<dbReference type="GO" id="GO:0008289">
    <property type="term" value="F:lipid binding"/>
    <property type="evidence" value="ECO:0007669"/>
    <property type="project" value="InterPro"/>
</dbReference>
<dbReference type="PANTHER" id="PTHR33044">
    <property type="entry name" value="BIFUNCTIONAL INHIBITOR/LIPID-TRANSFER PROTEIN/SEED STORAGE 2S ALBUMIN SUPERFAMILY PROTEIN-RELATED"/>
    <property type="match status" value="1"/>
</dbReference>
<evidence type="ECO:0000256" key="4">
    <source>
        <dbReference type="ARBA" id="ARBA00022729"/>
    </source>
</evidence>
<evidence type="ECO:0000256" key="5">
    <source>
        <dbReference type="ARBA" id="ARBA00023157"/>
    </source>
</evidence>
<feature type="domain" description="Bifunctional inhibitor/plant lipid transfer protein/seed storage helical" evidence="9">
    <location>
        <begin position="52"/>
        <end position="126"/>
    </location>
</feature>
<organism evidence="10 11">
    <name type="scientific">Acorus calamus</name>
    <name type="common">Sweet flag</name>
    <dbReference type="NCBI Taxonomy" id="4465"/>
    <lineage>
        <taxon>Eukaryota</taxon>
        <taxon>Viridiplantae</taxon>
        <taxon>Streptophyta</taxon>
        <taxon>Embryophyta</taxon>
        <taxon>Tracheophyta</taxon>
        <taxon>Spermatophyta</taxon>
        <taxon>Magnoliopsida</taxon>
        <taxon>Liliopsida</taxon>
        <taxon>Acoraceae</taxon>
        <taxon>Acorus</taxon>
    </lineage>
</organism>
<dbReference type="GO" id="GO:0006869">
    <property type="term" value="P:lipid transport"/>
    <property type="evidence" value="ECO:0007669"/>
    <property type="project" value="InterPro"/>
</dbReference>
<name>A0AAV9FM46_ACOCL</name>
<evidence type="ECO:0000256" key="8">
    <source>
        <dbReference type="SAM" id="SignalP"/>
    </source>
</evidence>
<evidence type="ECO:0000256" key="3">
    <source>
        <dbReference type="ARBA" id="ARBA00022622"/>
    </source>
</evidence>
<comment type="similarity">
    <text evidence="2">Belongs to the plant LTP family.</text>
</comment>
<reference evidence="10" key="2">
    <citation type="submission" date="2023-06" db="EMBL/GenBank/DDBJ databases">
        <authorList>
            <person name="Ma L."/>
            <person name="Liu K.-W."/>
            <person name="Li Z."/>
            <person name="Hsiao Y.-Y."/>
            <person name="Qi Y."/>
            <person name="Fu T."/>
            <person name="Tang G."/>
            <person name="Zhang D."/>
            <person name="Sun W.-H."/>
            <person name="Liu D.-K."/>
            <person name="Li Y."/>
            <person name="Chen G.-Z."/>
            <person name="Liu X.-D."/>
            <person name="Liao X.-Y."/>
            <person name="Jiang Y.-T."/>
            <person name="Yu X."/>
            <person name="Hao Y."/>
            <person name="Huang J."/>
            <person name="Zhao X.-W."/>
            <person name="Ke S."/>
            <person name="Chen Y.-Y."/>
            <person name="Wu W.-L."/>
            <person name="Hsu J.-L."/>
            <person name="Lin Y.-F."/>
            <person name="Huang M.-D."/>
            <person name="Li C.-Y."/>
            <person name="Huang L."/>
            <person name="Wang Z.-W."/>
            <person name="Zhao X."/>
            <person name="Zhong W.-Y."/>
            <person name="Peng D.-H."/>
            <person name="Ahmad S."/>
            <person name="Lan S."/>
            <person name="Zhang J.-S."/>
            <person name="Tsai W.-C."/>
            <person name="Van De Peer Y."/>
            <person name="Liu Z.-J."/>
        </authorList>
    </citation>
    <scope>NUCLEOTIDE SEQUENCE</scope>
    <source>
        <strain evidence="10">CP</strain>
        <tissue evidence="10">Leaves</tissue>
    </source>
</reference>
<evidence type="ECO:0000313" key="11">
    <source>
        <dbReference type="Proteomes" id="UP001180020"/>
    </source>
</evidence>
<protein>
    <recommendedName>
        <fullName evidence="9">Bifunctional inhibitor/plant lipid transfer protein/seed storage helical domain-containing protein</fullName>
    </recommendedName>
</protein>
<gene>
    <name evidence="10" type="ORF">QJS10_CPA01g00668</name>
</gene>
<dbReference type="SUPFAM" id="SSF47699">
    <property type="entry name" value="Bifunctional inhibitor/lipid-transfer protein/seed storage 2S albumin"/>
    <property type="match status" value="1"/>
</dbReference>
<evidence type="ECO:0000259" key="9">
    <source>
        <dbReference type="SMART" id="SM00499"/>
    </source>
</evidence>
<evidence type="ECO:0000313" key="10">
    <source>
        <dbReference type="EMBL" id="KAK1325854.1"/>
    </source>
</evidence>
<sequence>MQKPQPQHFENIGLSQNFQAHTMAPTYLKLVLALAIMLVVNTSAQSGGGGGCNSAIVGLAPCLNYVTGSSSSPTQSCCTQLASVVKAQPRCLCLLLNGGGSSFGVTLNETRALELPRACNVQTPPD</sequence>
<dbReference type="GO" id="GO:0098552">
    <property type="term" value="C:side of membrane"/>
    <property type="evidence" value="ECO:0007669"/>
    <property type="project" value="UniProtKB-KW"/>
</dbReference>
<dbReference type="InterPro" id="IPR036312">
    <property type="entry name" value="Bifun_inhib/LTP/seed_sf"/>
</dbReference>
<keyword evidence="3" id="KW-0336">GPI-anchor</keyword>
<keyword evidence="7" id="KW-0449">Lipoprotein</keyword>
<keyword evidence="4 8" id="KW-0732">Signal</keyword>